<dbReference type="AlphaFoldDB" id="A0A498NKE5"/>
<feature type="region of interest" description="Disordered" evidence="1">
    <location>
        <begin position="27"/>
        <end position="46"/>
    </location>
</feature>
<gene>
    <name evidence="2" type="ORF">ROHU_004670</name>
</gene>
<proteinExistence type="predicted"/>
<keyword evidence="3" id="KW-1185">Reference proteome</keyword>
<protein>
    <submittedName>
        <fullName evidence="2">Uncharacterized protein</fullName>
    </submittedName>
</protein>
<name>A0A498NKE5_LABRO</name>
<sequence length="81" mass="9236">MASENNMNRFRKQFDVQNALKIVHGDDSEYEGCDSDSDEDIGDPDYTPNRRTVVLFGTLLPSAGHLETLRFRQNQQSALLF</sequence>
<dbReference type="EMBL" id="QBIY01011386">
    <property type="protein sequence ID" value="RXN32335.1"/>
    <property type="molecule type" value="Genomic_DNA"/>
</dbReference>
<dbReference type="Proteomes" id="UP000290572">
    <property type="component" value="Unassembled WGS sequence"/>
</dbReference>
<evidence type="ECO:0000256" key="1">
    <source>
        <dbReference type="SAM" id="MobiDB-lite"/>
    </source>
</evidence>
<feature type="compositionally biased region" description="Acidic residues" evidence="1">
    <location>
        <begin position="28"/>
        <end position="43"/>
    </location>
</feature>
<reference evidence="2 3" key="1">
    <citation type="submission" date="2018-03" db="EMBL/GenBank/DDBJ databases">
        <title>Draft genome sequence of Rohu Carp (Labeo rohita).</title>
        <authorList>
            <person name="Das P."/>
            <person name="Kushwaha B."/>
            <person name="Joshi C.G."/>
            <person name="Kumar D."/>
            <person name="Nagpure N.S."/>
            <person name="Sahoo L."/>
            <person name="Das S.P."/>
            <person name="Bit A."/>
            <person name="Patnaik S."/>
            <person name="Meher P.K."/>
            <person name="Jayasankar P."/>
            <person name="Koringa P.G."/>
            <person name="Patel N.V."/>
            <person name="Hinsu A.T."/>
            <person name="Kumar R."/>
            <person name="Pandey M."/>
            <person name="Agarwal S."/>
            <person name="Srivastava S."/>
            <person name="Singh M."/>
            <person name="Iquebal M.A."/>
            <person name="Jaiswal S."/>
            <person name="Angadi U.B."/>
            <person name="Kumar N."/>
            <person name="Raza M."/>
            <person name="Shah T.M."/>
            <person name="Rai A."/>
            <person name="Jena J.K."/>
        </authorList>
    </citation>
    <scope>NUCLEOTIDE SEQUENCE [LARGE SCALE GENOMIC DNA]</scope>
    <source>
        <strain evidence="2">DASCIFA01</strain>
        <tissue evidence="2">Testis</tissue>
    </source>
</reference>
<evidence type="ECO:0000313" key="3">
    <source>
        <dbReference type="Proteomes" id="UP000290572"/>
    </source>
</evidence>
<organism evidence="2 3">
    <name type="scientific">Labeo rohita</name>
    <name type="common">Indian major carp</name>
    <name type="synonym">Cyprinus rohita</name>
    <dbReference type="NCBI Taxonomy" id="84645"/>
    <lineage>
        <taxon>Eukaryota</taxon>
        <taxon>Metazoa</taxon>
        <taxon>Chordata</taxon>
        <taxon>Craniata</taxon>
        <taxon>Vertebrata</taxon>
        <taxon>Euteleostomi</taxon>
        <taxon>Actinopterygii</taxon>
        <taxon>Neopterygii</taxon>
        <taxon>Teleostei</taxon>
        <taxon>Ostariophysi</taxon>
        <taxon>Cypriniformes</taxon>
        <taxon>Cyprinidae</taxon>
        <taxon>Labeoninae</taxon>
        <taxon>Labeonini</taxon>
        <taxon>Labeo</taxon>
    </lineage>
</organism>
<comment type="caution">
    <text evidence="2">The sequence shown here is derived from an EMBL/GenBank/DDBJ whole genome shotgun (WGS) entry which is preliminary data.</text>
</comment>
<accession>A0A498NKE5</accession>
<evidence type="ECO:0000313" key="2">
    <source>
        <dbReference type="EMBL" id="RXN32335.1"/>
    </source>
</evidence>